<feature type="domain" description="Fido" evidence="1">
    <location>
        <begin position="4"/>
        <end position="120"/>
    </location>
</feature>
<protein>
    <submittedName>
        <fullName evidence="2">Type II toxin-antitoxin system death-on-curing family toxin</fullName>
    </submittedName>
</protein>
<dbReference type="NCBIfam" id="TIGR01550">
    <property type="entry name" value="DOC_P1"/>
    <property type="match status" value="1"/>
</dbReference>
<proteinExistence type="predicted"/>
<dbReference type="AlphaFoldDB" id="A0A3A3G6A4"/>
<dbReference type="OrthoDB" id="9802752at2"/>
<reference evidence="3" key="1">
    <citation type="submission" date="2018-09" db="EMBL/GenBank/DDBJ databases">
        <authorList>
            <person name="Zhu H."/>
        </authorList>
    </citation>
    <scope>NUCLEOTIDE SEQUENCE [LARGE SCALE GENOMIC DNA]</scope>
    <source>
        <strain evidence="3">K1S02-23</strain>
    </source>
</reference>
<dbReference type="Gene3D" id="1.20.120.1870">
    <property type="entry name" value="Fic/DOC protein, Fido domain"/>
    <property type="match status" value="1"/>
</dbReference>
<dbReference type="Proteomes" id="UP000266327">
    <property type="component" value="Unassembled WGS sequence"/>
</dbReference>
<dbReference type="PANTHER" id="PTHR39426">
    <property type="entry name" value="HOMOLOGY TO DEATH-ON-CURING PROTEIN OF PHAGE P1"/>
    <property type="match status" value="1"/>
</dbReference>
<dbReference type="GO" id="GO:0016301">
    <property type="term" value="F:kinase activity"/>
    <property type="evidence" value="ECO:0007669"/>
    <property type="project" value="InterPro"/>
</dbReference>
<dbReference type="PROSITE" id="PS51459">
    <property type="entry name" value="FIDO"/>
    <property type="match status" value="1"/>
</dbReference>
<dbReference type="InterPro" id="IPR053737">
    <property type="entry name" value="Type_II_TA_Toxin"/>
</dbReference>
<dbReference type="PANTHER" id="PTHR39426:SF1">
    <property type="entry name" value="HOMOLOGY TO DEATH-ON-CURING PROTEIN OF PHAGE P1"/>
    <property type="match status" value="1"/>
</dbReference>
<evidence type="ECO:0000313" key="3">
    <source>
        <dbReference type="Proteomes" id="UP000266327"/>
    </source>
</evidence>
<dbReference type="Pfam" id="PF02661">
    <property type="entry name" value="Fic"/>
    <property type="match status" value="1"/>
</dbReference>
<dbReference type="RefSeq" id="WP_119785522.1">
    <property type="nucleotide sequence ID" value="NZ_QYUQ01000002.1"/>
</dbReference>
<evidence type="ECO:0000313" key="2">
    <source>
        <dbReference type="EMBL" id="RJG02062.1"/>
    </source>
</evidence>
<gene>
    <name evidence="2" type="ORF">D3878_11135</name>
</gene>
<sequence length="121" mass="13251">MIGLTEAHVIMIHDDVINSNELQGLASDKSLASCIDRIDKRIDYALIGDVYHLAACYAAFIAQAHAFNDANKRTAFAAMDMILALNGIELEYDPVIAGDMIISIVTGQVDENDLAAWLRKQ</sequence>
<comment type="caution">
    <text evidence="2">The sequence shown here is derived from an EMBL/GenBank/DDBJ whole genome shotgun (WGS) entry which is preliminary data.</text>
</comment>
<organism evidence="2 3">
    <name type="scientific">Noviherbaspirillum sedimenti</name>
    <dbReference type="NCBI Taxonomy" id="2320865"/>
    <lineage>
        <taxon>Bacteria</taxon>
        <taxon>Pseudomonadati</taxon>
        <taxon>Pseudomonadota</taxon>
        <taxon>Betaproteobacteria</taxon>
        <taxon>Burkholderiales</taxon>
        <taxon>Oxalobacteraceae</taxon>
        <taxon>Noviherbaspirillum</taxon>
    </lineage>
</organism>
<dbReference type="InterPro" id="IPR003812">
    <property type="entry name" value="Fido"/>
</dbReference>
<dbReference type="PIRSF" id="PIRSF018297">
    <property type="entry name" value="Doc"/>
    <property type="match status" value="1"/>
</dbReference>
<evidence type="ECO:0000259" key="1">
    <source>
        <dbReference type="PROSITE" id="PS51459"/>
    </source>
</evidence>
<keyword evidence="3" id="KW-1185">Reference proteome</keyword>
<dbReference type="SUPFAM" id="SSF140931">
    <property type="entry name" value="Fic-like"/>
    <property type="match status" value="1"/>
</dbReference>
<accession>A0A3A3G6A4</accession>
<dbReference type="InterPro" id="IPR036597">
    <property type="entry name" value="Fido-like_dom_sf"/>
</dbReference>
<dbReference type="EMBL" id="QYUQ01000002">
    <property type="protein sequence ID" value="RJG02062.1"/>
    <property type="molecule type" value="Genomic_DNA"/>
</dbReference>
<name>A0A3A3G6A4_9BURK</name>
<dbReference type="InterPro" id="IPR006440">
    <property type="entry name" value="Doc"/>
</dbReference>